<name>A0A6N3FYG3_KLEOX</name>
<dbReference type="GO" id="GO:0003677">
    <property type="term" value="F:DNA binding"/>
    <property type="evidence" value="ECO:0007669"/>
    <property type="project" value="InterPro"/>
</dbReference>
<dbReference type="PANTHER" id="PTHR33121:SF79">
    <property type="entry name" value="CYCLIC DI-GMP PHOSPHODIESTERASE PDED-RELATED"/>
    <property type="match status" value="1"/>
</dbReference>
<dbReference type="SUPFAM" id="SSF46894">
    <property type="entry name" value="C-terminal effector domain of the bipartite response regulators"/>
    <property type="match status" value="1"/>
</dbReference>
<dbReference type="GO" id="GO:0071111">
    <property type="term" value="F:cyclic-guanylate-specific phosphodiesterase activity"/>
    <property type="evidence" value="ECO:0007669"/>
    <property type="project" value="InterPro"/>
</dbReference>
<proteinExistence type="predicted"/>
<dbReference type="Pfam" id="PF00563">
    <property type="entry name" value="EAL"/>
    <property type="match status" value="1"/>
</dbReference>
<reference evidence="2" key="1">
    <citation type="submission" date="2019-11" db="EMBL/GenBank/DDBJ databases">
        <authorList>
            <person name="Feng L."/>
        </authorList>
    </citation>
    <scope>NUCLEOTIDE SEQUENCE</scope>
    <source>
        <strain evidence="2">KOxytocaLFYP65</strain>
    </source>
</reference>
<evidence type="ECO:0000313" key="2">
    <source>
        <dbReference type="EMBL" id="VYU57402.1"/>
    </source>
</evidence>
<dbReference type="InterPro" id="IPR016032">
    <property type="entry name" value="Sig_transdc_resp-reg_C-effctor"/>
</dbReference>
<dbReference type="EC" id="3.1.4.-" evidence="2"/>
<dbReference type="Gene3D" id="3.20.20.450">
    <property type="entry name" value="EAL domain"/>
    <property type="match status" value="1"/>
</dbReference>
<dbReference type="CDD" id="cd01948">
    <property type="entry name" value="EAL"/>
    <property type="match status" value="1"/>
</dbReference>
<keyword evidence="2" id="KW-0378">Hydrolase</keyword>
<protein>
    <submittedName>
        <fullName evidence="2">Cyclic di-GMP phosphodiesterase YahA</fullName>
        <ecNumber evidence="2">3.1.4.-</ecNumber>
    </submittedName>
</protein>
<dbReference type="EMBL" id="CACRTM010000032">
    <property type="protein sequence ID" value="VYU57402.1"/>
    <property type="molecule type" value="Genomic_DNA"/>
</dbReference>
<dbReference type="AlphaFoldDB" id="A0A6N3FYG3"/>
<organism evidence="2">
    <name type="scientific">Klebsiella oxytoca</name>
    <dbReference type="NCBI Taxonomy" id="571"/>
    <lineage>
        <taxon>Bacteria</taxon>
        <taxon>Pseudomonadati</taxon>
        <taxon>Pseudomonadota</taxon>
        <taxon>Gammaproteobacteria</taxon>
        <taxon>Enterobacterales</taxon>
        <taxon>Enterobacteriaceae</taxon>
        <taxon>Klebsiella/Raoultella group</taxon>
        <taxon>Klebsiella</taxon>
    </lineage>
</organism>
<dbReference type="PANTHER" id="PTHR33121">
    <property type="entry name" value="CYCLIC DI-GMP PHOSPHODIESTERASE PDEF"/>
    <property type="match status" value="1"/>
</dbReference>
<dbReference type="InterPro" id="IPR035919">
    <property type="entry name" value="EAL_sf"/>
</dbReference>
<dbReference type="GO" id="GO:0006355">
    <property type="term" value="P:regulation of DNA-templated transcription"/>
    <property type="evidence" value="ECO:0007669"/>
    <property type="project" value="InterPro"/>
</dbReference>
<dbReference type="InterPro" id="IPR050706">
    <property type="entry name" value="Cyclic-di-GMP_PDE-like"/>
</dbReference>
<gene>
    <name evidence="2" type="primary">yahA_3</name>
    <name evidence="2" type="ORF">KOLFYP65_04622</name>
</gene>
<dbReference type="PROSITE" id="PS50883">
    <property type="entry name" value="EAL"/>
    <property type="match status" value="1"/>
</dbReference>
<evidence type="ECO:0000259" key="1">
    <source>
        <dbReference type="PROSITE" id="PS50883"/>
    </source>
</evidence>
<dbReference type="InterPro" id="IPR001633">
    <property type="entry name" value="EAL_dom"/>
</dbReference>
<accession>A0A6N3FYG3</accession>
<dbReference type="SMART" id="SM00052">
    <property type="entry name" value="EAL"/>
    <property type="match status" value="1"/>
</dbReference>
<feature type="domain" description="EAL" evidence="1">
    <location>
        <begin position="242"/>
        <end position="492"/>
    </location>
</feature>
<dbReference type="SUPFAM" id="SSF141868">
    <property type="entry name" value="EAL domain-like"/>
    <property type="match status" value="1"/>
</dbReference>
<sequence>MCAKDIKYVRNRHFDYILSPCVMTTCGLLGMLDNPRDVTILDVENQNDAQLLEIGKDERIVVFIPDEPYLMLSTLKYLVSLMNNSRYMFWVLILSRIPSFWIWNVIKSQVVKSKISHSSIHIAPSDLSCEKLSEILLPERTLCPLIQDVAVFEDLFLGKDEGILNQSKKDGLSKKELQVMSSAFNGDSVTSQADLLGVSKKTVYNQRLSGIKKMVGIVPFLFWSFREKSEMQIEGIKMLNALTPFEREFAHALYCNELFVVLQPITKGTDELEGFEVLIRWYSNGQVLMPVDFLPKLHSTYVWIILTAFLIQKTVSYINFYEGKYFFSINVASSTIDNEGLVRMLEKAKKKLLSPDWTEKFVLEINEKNDLYQNEQAIKNLSYLQKLGFFIILDDCFSSNSVIFPVRKFQFNGYKLDMSVVDAMSQDVEAIALVKSLSYYCKLTNRYCVAEGVDEAGKVTILSDAGISCYQGNLISEPINENDLQDFISRFNR</sequence>